<accession>A0A3N4M478</accession>
<reference evidence="1 2" key="1">
    <citation type="journal article" date="2018" name="Nat. Ecol. Evol.">
        <title>Pezizomycetes genomes reveal the molecular basis of ectomycorrhizal truffle lifestyle.</title>
        <authorList>
            <person name="Murat C."/>
            <person name="Payen T."/>
            <person name="Noel B."/>
            <person name="Kuo A."/>
            <person name="Morin E."/>
            <person name="Chen J."/>
            <person name="Kohler A."/>
            <person name="Krizsan K."/>
            <person name="Balestrini R."/>
            <person name="Da Silva C."/>
            <person name="Montanini B."/>
            <person name="Hainaut M."/>
            <person name="Levati E."/>
            <person name="Barry K.W."/>
            <person name="Belfiori B."/>
            <person name="Cichocki N."/>
            <person name="Clum A."/>
            <person name="Dockter R.B."/>
            <person name="Fauchery L."/>
            <person name="Guy J."/>
            <person name="Iotti M."/>
            <person name="Le Tacon F."/>
            <person name="Lindquist E.A."/>
            <person name="Lipzen A."/>
            <person name="Malagnac F."/>
            <person name="Mello A."/>
            <person name="Molinier V."/>
            <person name="Miyauchi S."/>
            <person name="Poulain J."/>
            <person name="Riccioni C."/>
            <person name="Rubini A."/>
            <person name="Sitrit Y."/>
            <person name="Splivallo R."/>
            <person name="Traeger S."/>
            <person name="Wang M."/>
            <person name="Zifcakova L."/>
            <person name="Wipf D."/>
            <person name="Zambonelli A."/>
            <person name="Paolocci F."/>
            <person name="Nowrousian M."/>
            <person name="Ottonello S."/>
            <person name="Baldrian P."/>
            <person name="Spatafora J.W."/>
            <person name="Henrissat B."/>
            <person name="Nagy L.G."/>
            <person name="Aury J.M."/>
            <person name="Wincker P."/>
            <person name="Grigoriev I.V."/>
            <person name="Bonfante P."/>
            <person name="Martin F.M."/>
        </authorList>
    </citation>
    <scope>NUCLEOTIDE SEQUENCE [LARGE SCALE GENOMIC DNA]</scope>
    <source>
        <strain evidence="1 2">ATCC MYA-4762</strain>
    </source>
</reference>
<gene>
    <name evidence="1" type="ORF">L211DRAFT_845769</name>
</gene>
<name>A0A3N4M478_9PEZI</name>
<dbReference type="OrthoDB" id="10459814at2759"/>
<sequence length="473" mass="53064">MIRHIIQLVDSEVNLIGDEPYAKIDVLHAIHWAVEAWKVEAKCSIFEHCFSQSQVKIHGPAPQQPLEVNDPENPEEEIFDCIRVLMPQSLPTLAMVQSFVVLEDKEVVDNEEDLEERILATYQTVPDEDSDDDEIPEQPASIPHHLALDMDDNQAPSAFISVSQGIRIYWLQAYFIWSGASVEVGIWIAIPSISSSSFHIQARWGSTAITGMTLESVPVTQLKYSFAGRSSEDLPPWLTSPTTLTSPHSFTFGRELTMFLLLVGIFKSFFLEIMSAMLRVESPPYSHSSQSPDTDPLRHPLPFRIRTSNVVVDSPSCPDDEDLDEVYSECLTEPDTLASNPLAATDAEVADGSQGEIREDVDDTTERELAVQTRLELASVHIHQGQERRFCCKVSKDLARHGVTAANNWHVPPNVRFRPMAGPLLLELYSLRGKGVSHVPKDYNYRPPTTESIARGEVHKPTRSSPLREYLAW</sequence>
<organism evidence="1 2">
    <name type="scientific">Terfezia boudieri ATCC MYA-4762</name>
    <dbReference type="NCBI Taxonomy" id="1051890"/>
    <lineage>
        <taxon>Eukaryota</taxon>
        <taxon>Fungi</taxon>
        <taxon>Dikarya</taxon>
        <taxon>Ascomycota</taxon>
        <taxon>Pezizomycotina</taxon>
        <taxon>Pezizomycetes</taxon>
        <taxon>Pezizales</taxon>
        <taxon>Pezizaceae</taxon>
        <taxon>Terfezia</taxon>
    </lineage>
</organism>
<dbReference type="InParanoid" id="A0A3N4M478"/>
<dbReference type="AlphaFoldDB" id="A0A3N4M478"/>
<evidence type="ECO:0000313" key="1">
    <source>
        <dbReference type="EMBL" id="RPB27751.1"/>
    </source>
</evidence>
<dbReference type="Proteomes" id="UP000267821">
    <property type="component" value="Unassembled WGS sequence"/>
</dbReference>
<proteinExistence type="predicted"/>
<keyword evidence="2" id="KW-1185">Reference proteome</keyword>
<evidence type="ECO:0000313" key="2">
    <source>
        <dbReference type="Proteomes" id="UP000267821"/>
    </source>
</evidence>
<dbReference type="EMBL" id="ML121530">
    <property type="protein sequence ID" value="RPB27751.1"/>
    <property type="molecule type" value="Genomic_DNA"/>
</dbReference>
<protein>
    <submittedName>
        <fullName evidence="1">Uncharacterized protein</fullName>
    </submittedName>
</protein>